<name>A0A2R4C646_9BURK</name>
<accession>A0A2R4C646</accession>
<dbReference type="Gene3D" id="2.160.20.10">
    <property type="entry name" value="Single-stranded right-handed beta-helix, Pectin lyase-like"/>
    <property type="match status" value="1"/>
</dbReference>
<dbReference type="RefSeq" id="WP_107140392.1">
    <property type="nucleotide sequence ID" value="NZ_CP028324.1"/>
</dbReference>
<dbReference type="EMBL" id="CP028324">
    <property type="protein sequence ID" value="AVR95041.1"/>
    <property type="molecule type" value="Genomic_DNA"/>
</dbReference>
<evidence type="ECO:0000313" key="2">
    <source>
        <dbReference type="EMBL" id="AVR95041.1"/>
    </source>
</evidence>
<keyword evidence="3" id="KW-1185">Reference proteome</keyword>
<dbReference type="OrthoDB" id="8753326at2"/>
<proteinExistence type="predicted"/>
<feature type="chain" id="PRO_5015354045" description="Right handed beta helix domain-containing protein" evidence="1">
    <location>
        <begin position="34"/>
        <end position="394"/>
    </location>
</feature>
<reference evidence="2 3" key="1">
    <citation type="submission" date="2018-03" db="EMBL/GenBank/DDBJ databases">
        <title>Massilia armeniaca sp. nov., isolated from desert soil.</title>
        <authorList>
            <person name="Huang H."/>
            <person name="Ren M."/>
        </authorList>
    </citation>
    <scope>NUCLEOTIDE SEQUENCE [LARGE SCALE GENOMIC DNA]</scope>
    <source>
        <strain evidence="2 3">ZMN-3</strain>
    </source>
</reference>
<feature type="signal peptide" evidence="1">
    <location>
        <begin position="1"/>
        <end position="33"/>
    </location>
</feature>
<dbReference type="InterPro" id="IPR011050">
    <property type="entry name" value="Pectin_lyase_fold/virulence"/>
</dbReference>
<dbReference type="SUPFAM" id="SSF51126">
    <property type="entry name" value="Pectin lyase-like"/>
    <property type="match status" value="1"/>
</dbReference>
<sequence>MNNTEYMHTAGFRGLLPAGAMLLLGLASVNAMAAGQATLPSATSTTAWSCSFTDVKAVVDVAVVTAKKDLTNNQTVIIPAGDCDWADNELYIPVGMELKGAGRDQTILRRTAILTSNKYLVRFDCSGNDPRPARFSGITMVGAYEPKSEDKGLGLIGGCRDFQVARSRFMNFVFAGVEVREGVEVPGRKHQRGVIYDNIFLNNYHQKVRNLGYGVAVFGDGSWPALELGTEEAVYVEDNIMYGNRHHIAANAGARYVFRYNTVQADDRTKDFAQIDAHGQTETNQHGTRSWEIYNNDISTNLTSGQNSAAIGIRGGDGVIFANKFGTGIKRPVWFMKEKELCGNADQTREAYIEGLPATAVVSDCPSDVREGREYFLSQRPGYEEYQHPHRLAK</sequence>
<evidence type="ECO:0000256" key="1">
    <source>
        <dbReference type="SAM" id="SignalP"/>
    </source>
</evidence>
<keyword evidence="1" id="KW-0732">Signal</keyword>
<dbReference type="Proteomes" id="UP000240505">
    <property type="component" value="Chromosome"/>
</dbReference>
<dbReference type="KEGG" id="masz:C9I28_04400"/>
<protein>
    <recommendedName>
        <fullName evidence="4">Right handed beta helix domain-containing protein</fullName>
    </recommendedName>
</protein>
<evidence type="ECO:0008006" key="4">
    <source>
        <dbReference type="Google" id="ProtNLM"/>
    </source>
</evidence>
<evidence type="ECO:0000313" key="3">
    <source>
        <dbReference type="Proteomes" id="UP000240505"/>
    </source>
</evidence>
<dbReference type="AlphaFoldDB" id="A0A2R4C646"/>
<organism evidence="2 3">
    <name type="scientific">Pseudoduganella armeniaca</name>
    <dbReference type="NCBI Taxonomy" id="2072590"/>
    <lineage>
        <taxon>Bacteria</taxon>
        <taxon>Pseudomonadati</taxon>
        <taxon>Pseudomonadota</taxon>
        <taxon>Betaproteobacteria</taxon>
        <taxon>Burkholderiales</taxon>
        <taxon>Oxalobacteraceae</taxon>
        <taxon>Telluria group</taxon>
        <taxon>Pseudoduganella</taxon>
    </lineage>
</organism>
<dbReference type="InterPro" id="IPR012334">
    <property type="entry name" value="Pectin_lyas_fold"/>
</dbReference>
<gene>
    <name evidence="2" type="ORF">C9I28_04400</name>
</gene>